<sequence>MYSNLRTNLPKPTMEMRGFPLPDGIPSFPPWHIFYEYLQSYAKHFELEKYIKFLHNAVSVRREDDVWKVKYQNVKTGQQFNEEFDYVIVANGHFSKPNMPNILGEDIFQGTIIHSHDYKTPEPYRGRRVLVIGAGPSGMDIGMDVTHVCSTMFHSHHSPVNFRTQFPPHYVKKPDVKMFNETGVIFVDGTFEEIDDVIYCTGFHYDFPFLDETCELNLKPHSVSPLYKYMVNIHQPSMIMIGLVVRACLVVALDAQARYATALIKGNFTLPPHDVMMQEWQRRADVLQSKGLPMSHIHFLGEKEDEYYAGLSEESGIDRVPPVMFKIRTTDTDAKLENLYTFRDYVYTVIDDHTFVRTIEDPPYSDNRSVYP</sequence>
<dbReference type="InterPro" id="IPR050346">
    <property type="entry name" value="FMO-like"/>
</dbReference>
<reference evidence="9" key="2">
    <citation type="submission" date="2020-12" db="EMBL/GenBank/DDBJ databases">
        <authorList>
            <person name="Kanost M."/>
        </authorList>
    </citation>
    <scope>NUCLEOTIDE SEQUENCE</scope>
</reference>
<protein>
    <recommendedName>
        <fullName evidence="8">Flavin-containing monooxygenase</fullName>
        <ecNumber evidence="8">1.-.-.-</ecNumber>
    </recommendedName>
</protein>
<evidence type="ECO:0000256" key="1">
    <source>
        <dbReference type="ARBA" id="ARBA00001974"/>
    </source>
</evidence>
<dbReference type="InterPro" id="IPR020946">
    <property type="entry name" value="Flavin_mOase-like"/>
</dbReference>
<proteinExistence type="inferred from homology"/>
<keyword evidence="5" id="KW-0521">NADP</keyword>
<evidence type="ECO:0000256" key="5">
    <source>
        <dbReference type="ARBA" id="ARBA00022857"/>
    </source>
</evidence>
<dbReference type="EMBL" id="JH668424">
    <property type="protein sequence ID" value="KAG6452442.1"/>
    <property type="molecule type" value="Genomic_DNA"/>
</dbReference>
<comment type="similarity">
    <text evidence="2 8">Belongs to the FMO family.</text>
</comment>
<keyword evidence="7 8" id="KW-0503">Monooxygenase</keyword>
<evidence type="ECO:0000256" key="4">
    <source>
        <dbReference type="ARBA" id="ARBA00022827"/>
    </source>
</evidence>
<dbReference type="AlphaFoldDB" id="A0A921Z6Q9"/>
<name>A0A921Z6Q9_MANSE</name>
<keyword evidence="6 8" id="KW-0560">Oxidoreductase</keyword>
<comment type="cofactor">
    <cofactor evidence="1 8">
        <name>FAD</name>
        <dbReference type="ChEBI" id="CHEBI:57692"/>
    </cofactor>
</comment>
<organism evidence="9 10">
    <name type="scientific">Manduca sexta</name>
    <name type="common">Tobacco hawkmoth</name>
    <name type="synonym">Tobacco hornworm</name>
    <dbReference type="NCBI Taxonomy" id="7130"/>
    <lineage>
        <taxon>Eukaryota</taxon>
        <taxon>Metazoa</taxon>
        <taxon>Ecdysozoa</taxon>
        <taxon>Arthropoda</taxon>
        <taxon>Hexapoda</taxon>
        <taxon>Insecta</taxon>
        <taxon>Pterygota</taxon>
        <taxon>Neoptera</taxon>
        <taxon>Endopterygota</taxon>
        <taxon>Lepidoptera</taxon>
        <taxon>Glossata</taxon>
        <taxon>Ditrysia</taxon>
        <taxon>Bombycoidea</taxon>
        <taxon>Sphingidae</taxon>
        <taxon>Sphinginae</taxon>
        <taxon>Sphingini</taxon>
        <taxon>Manduca</taxon>
    </lineage>
</organism>
<dbReference type="PANTHER" id="PTHR23023">
    <property type="entry name" value="DIMETHYLANILINE MONOOXYGENASE"/>
    <property type="match status" value="1"/>
</dbReference>
<dbReference type="Proteomes" id="UP000791440">
    <property type="component" value="Unassembled WGS sequence"/>
</dbReference>
<comment type="caution">
    <text evidence="9">The sequence shown here is derived from an EMBL/GenBank/DDBJ whole genome shotgun (WGS) entry which is preliminary data.</text>
</comment>
<evidence type="ECO:0000256" key="7">
    <source>
        <dbReference type="ARBA" id="ARBA00023033"/>
    </source>
</evidence>
<dbReference type="GO" id="GO:0050661">
    <property type="term" value="F:NADP binding"/>
    <property type="evidence" value="ECO:0007669"/>
    <property type="project" value="InterPro"/>
</dbReference>
<keyword evidence="3 8" id="KW-0285">Flavoprotein</keyword>
<keyword evidence="10" id="KW-1185">Reference proteome</keyword>
<evidence type="ECO:0000256" key="8">
    <source>
        <dbReference type="RuleBase" id="RU361177"/>
    </source>
</evidence>
<reference evidence="9" key="1">
    <citation type="journal article" date="2016" name="Insect Biochem. Mol. Biol.">
        <title>Multifaceted biological insights from a draft genome sequence of the tobacco hornworm moth, Manduca sexta.</title>
        <authorList>
            <person name="Kanost M.R."/>
            <person name="Arrese E.L."/>
            <person name="Cao X."/>
            <person name="Chen Y.R."/>
            <person name="Chellapilla S."/>
            <person name="Goldsmith M.R."/>
            <person name="Grosse-Wilde E."/>
            <person name="Heckel D.G."/>
            <person name="Herndon N."/>
            <person name="Jiang H."/>
            <person name="Papanicolaou A."/>
            <person name="Qu J."/>
            <person name="Soulages J.L."/>
            <person name="Vogel H."/>
            <person name="Walters J."/>
            <person name="Waterhouse R.M."/>
            <person name="Ahn S.J."/>
            <person name="Almeida F.C."/>
            <person name="An C."/>
            <person name="Aqrawi P."/>
            <person name="Bretschneider A."/>
            <person name="Bryant W.B."/>
            <person name="Bucks S."/>
            <person name="Chao H."/>
            <person name="Chevignon G."/>
            <person name="Christen J.M."/>
            <person name="Clarke D.F."/>
            <person name="Dittmer N.T."/>
            <person name="Ferguson L.C.F."/>
            <person name="Garavelou S."/>
            <person name="Gordon K.H.J."/>
            <person name="Gunaratna R.T."/>
            <person name="Han Y."/>
            <person name="Hauser F."/>
            <person name="He Y."/>
            <person name="Heidel-Fischer H."/>
            <person name="Hirsh A."/>
            <person name="Hu Y."/>
            <person name="Jiang H."/>
            <person name="Kalra D."/>
            <person name="Klinner C."/>
            <person name="Konig C."/>
            <person name="Kovar C."/>
            <person name="Kroll A.R."/>
            <person name="Kuwar S.S."/>
            <person name="Lee S.L."/>
            <person name="Lehman R."/>
            <person name="Li K."/>
            <person name="Li Z."/>
            <person name="Liang H."/>
            <person name="Lovelace S."/>
            <person name="Lu Z."/>
            <person name="Mansfield J.H."/>
            <person name="McCulloch K.J."/>
            <person name="Mathew T."/>
            <person name="Morton B."/>
            <person name="Muzny D.M."/>
            <person name="Neunemann D."/>
            <person name="Ongeri F."/>
            <person name="Pauchet Y."/>
            <person name="Pu L.L."/>
            <person name="Pyrousis I."/>
            <person name="Rao X.J."/>
            <person name="Redding A."/>
            <person name="Roesel C."/>
            <person name="Sanchez-Gracia A."/>
            <person name="Schaack S."/>
            <person name="Shukla A."/>
            <person name="Tetreau G."/>
            <person name="Wang Y."/>
            <person name="Xiong G.H."/>
            <person name="Traut W."/>
            <person name="Walsh T.K."/>
            <person name="Worley K.C."/>
            <person name="Wu D."/>
            <person name="Wu W."/>
            <person name="Wu Y.Q."/>
            <person name="Zhang X."/>
            <person name="Zou Z."/>
            <person name="Zucker H."/>
            <person name="Briscoe A.D."/>
            <person name="Burmester T."/>
            <person name="Clem R.J."/>
            <person name="Feyereisen R."/>
            <person name="Grimmelikhuijzen C.J.P."/>
            <person name="Hamodrakas S.J."/>
            <person name="Hansson B.S."/>
            <person name="Huguet E."/>
            <person name="Jermiin L.S."/>
            <person name="Lan Q."/>
            <person name="Lehman H.K."/>
            <person name="Lorenzen M."/>
            <person name="Merzendorfer H."/>
            <person name="Michalopoulos I."/>
            <person name="Morton D.B."/>
            <person name="Muthukrishnan S."/>
            <person name="Oakeshott J.G."/>
            <person name="Palmer W."/>
            <person name="Park Y."/>
            <person name="Passarelli A.L."/>
            <person name="Rozas J."/>
            <person name="Schwartz L.M."/>
            <person name="Smith W."/>
            <person name="Southgate A."/>
            <person name="Vilcinskas A."/>
            <person name="Vogt R."/>
            <person name="Wang P."/>
            <person name="Werren J."/>
            <person name="Yu X.Q."/>
            <person name="Zhou J.J."/>
            <person name="Brown S.J."/>
            <person name="Scherer S.E."/>
            <person name="Richards S."/>
            <person name="Blissard G.W."/>
        </authorList>
    </citation>
    <scope>NUCLEOTIDE SEQUENCE</scope>
</reference>
<evidence type="ECO:0000313" key="10">
    <source>
        <dbReference type="Proteomes" id="UP000791440"/>
    </source>
</evidence>
<evidence type="ECO:0000313" key="9">
    <source>
        <dbReference type="EMBL" id="KAG6452442.1"/>
    </source>
</evidence>
<evidence type="ECO:0000256" key="2">
    <source>
        <dbReference type="ARBA" id="ARBA00009183"/>
    </source>
</evidence>
<dbReference type="FunFam" id="3.50.50.60:FF:000138">
    <property type="entry name" value="Flavin-containing monooxygenase"/>
    <property type="match status" value="1"/>
</dbReference>
<dbReference type="GO" id="GO:0050660">
    <property type="term" value="F:flavin adenine dinucleotide binding"/>
    <property type="evidence" value="ECO:0007669"/>
    <property type="project" value="InterPro"/>
</dbReference>
<evidence type="ECO:0000256" key="3">
    <source>
        <dbReference type="ARBA" id="ARBA00022630"/>
    </source>
</evidence>
<gene>
    <name evidence="9" type="ORF">O3G_MSEX007636</name>
</gene>
<dbReference type="GO" id="GO:0004499">
    <property type="term" value="F:N,N-dimethylaniline monooxygenase activity"/>
    <property type="evidence" value="ECO:0007669"/>
    <property type="project" value="InterPro"/>
</dbReference>
<dbReference type="EC" id="1.-.-.-" evidence="8"/>
<accession>A0A921Z6Q9</accession>
<dbReference type="Pfam" id="PF00743">
    <property type="entry name" value="FMO-like"/>
    <property type="match status" value="2"/>
</dbReference>
<keyword evidence="4 8" id="KW-0274">FAD</keyword>
<evidence type="ECO:0000256" key="6">
    <source>
        <dbReference type="ARBA" id="ARBA00023002"/>
    </source>
</evidence>